<feature type="transmembrane region" description="Helical" evidence="2">
    <location>
        <begin position="107"/>
        <end position="126"/>
    </location>
</feature>
<keyword evidence="2" id="KW-0472">Membrane</keyword>
<proteinExistence type="predicted"/>
<name>A0A5J9SU29_9POAL</name>
<dbReference type="Gramene" id="TVU02486">
    <property type="protein sequence ID" value="TVU02486"/>
    <property type="gene ID" value="EJB05_52016"/>
</dbReference>
<protein>
    <submittedName>
        <fullName evidence="3">Uncharacterized protein</fullName>
    </submittedName>
</protein>
<evidence type="ECO:0000313" key="3">
    <source>
        <dbReference type="EMBL" id="TVU02486.1"/>
    </source>
</evidence>
<evidence type="ECO:0000313" key="4">
    <source>
        <dbReference type="Proteomes" id="UP000324897"/>
    </source>
</evidence>
<sequence length="144" mass="15833">MTRGLGRGQRCWPTGSSRSDPQSLVWMTATNVWPHASSTGAPPLPLPPFGLPCTPYIKEGLMGFEVHEVIAAVHGSHDIDIFLLGKIWHSNMLPFWVLNPRASFSQLGFYPALLLVPLSSICLFLINGSLEFRVFMTSLALAIL</sequence>
<organism evidence="3 4">
    <name type="scientific">Eragrostis curvula</name>
    <name type="common">weeping love grass</name>
    <dbReference type="NCBI Taxonomy" id="38414"/>
    <lineage>
        <taxon>Eukaryota</taxon>
        <taxon>Viridiplantae</taxon>
        <taxon>Streptophyta</taxon>
        <taxon>Embryophyta</taxon>
        <taxon>Tracheophyta</taxon>
        <taxon>Spermatophyta</taxon>
        <taxon>Magnoliopsida</taxon>
        <taxon>Liliopsida</taxon>
        <taxon>Poales</taxon>
        <taxon>Poaceae</taxon>
        <taxon>PACMAD clade</taxon>
        <taxon>Chloridoideae</taxon>
        <taxon>Eragrostideae</taxon>
        <taxon>Eragrostidinae</taxon>
        <taxon>Eragrostis</taxon>
    </lineage>
</organism>
<accession>A0A5J9SU29</accession>
<gene>
    <name evidence="3" type="ORF">EJB05_52016</name>
</gene>
<feature type="region of interest" description="Disordered" evidence="1">
    <location>
        <begin position="1"/>
        <end position="20"/>
    </location>
</feature>
<keyword evidence="2" id="KW-0812">Transmembrane</keyword>
<comment type="caution">
    <text evidence="3">The sequence shown here is derived from an EMBL/GenBank/DDBJ whole genome shotgun (WGS) entry which is preliminary data.</text>
</comment>
<evidence type="ECO:0000256" key="2">
    <source>
        <dbReference type="SAM" id="Phobius"/>
    </source>
</evidence>
<dbReference type="EMBL" id="RWGY01000320">
    <property type="protein sequence ID" value="TVU02486.1"/>
    <property type="molecule type" value="Genomic_DNA"/>
</dbReference>
<dbReference type="AlphaFoldDB" id="A0A5J9SU29"/>
<evidence type="ECO:0000256" key="1">
    <source>
        <dbReference type="SAM" id="MobiDB-lite"/>
    </source>
</evidence>
<reference evidence="3 4" key="1">
    <citation type="journal article" date="2019" name="Sci. Rep.">
        <title>A high-quality genome of Eragrostis curvula grass provides insights into Poaceae evolution and supports new strategies to enhance forage quality.</title>
        <authorList>
            <person name="Carballo J."/>
            <person name="Santos B.A.C.M."/>
            <person name="Zappacosta D."/>
            <person name="Garbus I."/>
            <person name="Selva J.P."/>
            <person name="Gallo C.A."/>
            <person name="Diaz A."/>
            <person name="Albertini E."/>
            <person name="Caccamo M."/>
            <person name="Echenique V."/>
        </authorList>
    </citation>
    <scope>NUCLEOTIDE SEQUENCE [LARGE SCALE GENOMIC DNA]</scope>
    <source>
        <strain evidence="4">cv. Victoria</strain>
        <tissue evidence="3">Leaf</tissue>
    </source>
</reference>
<dbReference type="Proteomes" id="UP000324897">
    <property type="component" value="Unassembled WGS sequence"/>
</dbReference>
<keyword evidence="2" id="KW-1133">Transmembrane helix</keyword>
<keyword evidence="4" id="KW-1185">Reference proteome</keyword>